<feature type="domain" description="HIRAN" evidence="4">
    <location>
        <begin position="24"/>
        <end position="78"/>
    </location>
</feature>
<keyword evidence="1" id="KW-0479">Metal-binding</keyword>
<keyword evidence="2" id="KW-0378">Hydrolase</keyword>
<keyword evidence="6" id="KW-1185">Reference proteome</keyword>
<accession>A0AAC8Z178</accession>
<evidence type="ECO:0000256" key="1">
    <source>
        <dbReference type="ARBA" id="ARBA00022723"/>
    </source>
</evidence>
<gene>
    <name evidence="5" type="ORF">ATM17_12845</name>
</gene>
<evidence type="ECO:0000259" key="4">
    <source>
        <dbReference type="Pfam" id="PF08797"/>
    </source>
</evidence>
<dbReference type="GO" id="GO:0008270">
    <property type="term" value="F:zinc ion binding"/>
    <property type="evidence" value="ECO:0007669"/>
    <property type="project" value="InterPro"/>
</dbReference>
<evidence type="ECO:0000256" key="3">
    <source>
        <dbReference type="SAM" id="MobiDB-lite"/>
    </source>
</evidence>
<feature type="compositionally biased region" description="Acidic residues" evidence="3">
    <location>
        <begin position="119"/>
        <end position="131"/>
    </location>
</feature>
<name>A0AAC8Z178_SPHMC</name>
<evidence type="ECO:0000256" key="2">
    <source>
        <dbReference type="ARBA" id="ARBA00022801"/>
    </source>
</evidence>
<dbReference type="RefSeq" id="WP_054726214.1">
    <property type="nucleotide sequence ID" value="NZ_CP009429.1"/>
</dbReference>
<dbReference type="InterPro" id="IPR014905">
    <property type="entry name" value="HIRAN"/>
</dbReference>
<dbReference type="Pfam" id="PF08797">
    <property type="entry name" value="HIRAN"/>
    <property type="match status" value="1"/>
</dbReference>
<organism evidence="5 6">
    <name type="scientific">Sphingopyxis macrogoltabida</name>
    <name type="common">Sphingomonas macrogoltabidus</name>
    <dbReference type="NCBI Taxonomy" id="33050"/>
    <lineage>
        <taxon>Bacteria</taxon>
        <taxon>Pseudomonadati</taxon>
        <taxon>Pseudomonadota</taxon>
        <taxon>Alphaproteobacteria</taxon>
        <taxon>Sphingomonadales</taxon>
        <taxon>Sphingomonadaceae</taxon>
        <taxon>Sphingopyxis</taxon>
    </lineage>
</organism>
<dbReference type="Gene3D" id="3.30.70.2330">
    <property type="match status" value="1"/>
</dbReference>
<evidence type="ECO:0000313" key="5">
    <source>
        <dbReference type="EMBL" id="AMU89924.1"/>
    </source>
</evidence>
<reference evidence="5 6" key="2">
    <citation type="journal article" date="2016" name="Genome Announc.">
        <title>Complete Genome Sequence of Sphingopyxis macrogoltabida Strain 203N (NBRC 111659), a Polyethylene Glycol Degrader.</title>
        <authorList>
            <person name="Ohtsubo Y."/>
            <person name="Nonoyama S."/>
            <person name="Nagata Y."/>
            <person name="Numata M."/>
            <person name="Tsuchikane K."/>
            <person name="Hosoyama A."/>
            <person name="Yamazoe A."/>
            <person name="Tsuda M."/>
            <person name="Fujita N."/>
            <person name="Kawai F."/>
        </authorList>
    </citation>
    <scope>NUCLEOTIDE SEQUENCE [LARGE SCALE GENOMIC DNA]</scope>
    <source>
        <strain evidence="5 6">203N</strain>
    </source>
</reference>
<sequence length="131" mass="14307">MSLAVVGIAHDNKKGPPRQFEIAMCTPGEPVKLVHEPRNPADPNAVAVFSARDIQIGYLRAERAPMIGAAMRRGIVTAIFQQPEAWGATIRANLEGDEPTLPAIAEKAASPSHSRGGEDQDWWPDEIWEDE</sequence>
<evidence type="ECO:0000313" key="6">
    <source>
        <dbReference type="Proteomes" id="UP000076088"/>
    </source>
</evidence>
<dbReference type="GO" id="GO:0003676">
    <property type="term" value="F:nucleic acid binding"/>
    <property type="evidence" value="ECO:0007669"/>
    <property type="project" value="InterPro"/>
</dbReference>
<dbReference type="Proteomes" id="UP000076088">
    <property type="component" value="Chromosome"/>
</dbReference>
<reference evidence="6" key="1">
    <citation type="submission" date="2015-11" db="EMBL/GenBank/DDBJ databases">
        <title>Complete genome sequence of a polyethylene-glycol degrader Sphingopyxis macrogoltabida 203N (NBRC 111659).</title>
        <authorList>
            <person name="Yoshiyuki O."/>
            <person name="Shouta N."/>
            <person name="Nagata Y."/>
            <person name="Numata M."/>
            <person name="Tsuchikane K."/>
            <person name="Hosoyama A."/>
            <person name="Yamazoe A."/>
            <person name="Tsuda M."/>
            <person name="Fujita N."/>
            <person name="Kawai F."/>
        </authorList>
    </citation>
    <scope>NUCLEOTIDE SEQUENCE [LARGE SCALE GENOMIC DNA]</scope>
    <source>
        <strain evidence="6">203N</strain>
    </source>
</reference>
<dbReference type="GO" id="GO:0016818">
    <property type="term" value="F:hydrolase activity, acting on acid anhydrides, in phosphorus-containing anhydrides"/>
    <property type="evidence" value="ECO:0007669"/>
    <property type="project" value="InterPro"/>
</dbReference>
<proteinExistence type="predicted"/>
<protein>
    <recommendedName>
        <fullName evidence="4">HIRAN domain-containing protein</fullName>
    </recommendedName>
</protein>
<dbReference type="AlphaFoldDB" id="A0AAC8Z178"/>
<feature type="region of interest" description="Disordered" evidence="3">
    <location>
        <begin position="97"/>
        <end position="131"/>
    </location>
</feature>
<dbReference type="EMBL" id="CP013344">
    <property type="protein sequence ID" value="AMU89924.1"/>
    <property type="molecule type" value="Genomic_DNA"/>
</dbReference>